<evidence type="ECO:0000256" key="4">
    <source>
        <dbReference type="PIRNR" id="PIRNR000124"/>
    </source>
</evidence>
<dbReference type="InterPro" id="IPR001732">
    <property type="entry name" value="UDP-Glc/GDP-Man_DH_N"/>
</dbReference>
<dbReference type="GO" id="GO:0016628">
    <property type="term" value="F:oxidoreductase activity, acting on the CH-CH group of donors, NAD or NADP as acceptor"/>
    <property type="evidence" value="ECO:0007669"/>
    <property type="project" value="InterPro"/>
</dbReference>
<dbReference type="SUPFAM" id="SSF52413">
    <property type="entry name" value="UDP-glucose/GDP-mannose dehydrogenase C-terminal domain"/>
    <property type="match status" value="1"/>
</dbReference>
<evidence type="ECO:0000256" key="1">
    <source>
        <dbReference type="ARBA" id="ARBA00006601"/>
    </source>
</evidence>
<dbReference type="InterPro" id="IPR028359">
    <property type="entry name" value="UDP_ManNAc/GlcNAc_DH"/>
</dbReference>
<accession>A0A9D9G3S9</accession>
<dbReference type="GO" id="GO:0000271">
    <property type="term" value="P:polysaccharide biosynthetic process"/>
    <property type="evidence" value="ECO:0007669"/>
    <property type="project" value="InterPro"/>
</dbReference>
<dbReference type="GO" id="GO:0016616">
    <property type="term" value="F:oxidoreductase activity, acting on the CH-OH group of donors, NAD or NADP as acceptor"/>
    <property type="evidence" value="ECO:0007669"/>
    <property type="project" value="InterPro"/>
</dbReference>
<dbReference type="InterPro" id="IPR036291">
    <property type="entry name" value="NAD(P)-bd_dom_sf"/>
</dbReference>
<comment type="caution">
    <text evidence="6">The sequence shown here is derived from an EMBL/GenBank/DDBJ whole genome shotgun (WGS) entry which is preliminary data.</text>
</comment>
<reference evidence="6" key="1">
    <citation type="journal article" date="2021" name="Front. Mar. Sci.">
        <title>Genomes of Diverse Isolates of Prochlorococcus High-Light-Adapted Clade II in the Western Pacific Ocean.</title>
        <authorList>
            <person name="Yan W."/>
            <person name="Feng X."/>
            <person name="Zhang W."/>
            <person name="Nawaz M.Z."/>
            <person name="Luo T."/>
            <person name="Zhang R."/>
            <person name="Jiao N."/>
        </authorList>
    </citation>
    <scope>NUCLEOTIDE SEQUENCE</scope>
    <source>
        <strain evidence="6">CUG1433</strain>
    </source>
</reference>
<dbReference type="InterPro" id="IPR014027">
    <property type="entry name" value="UDP-Glc/GDP-Man_DH_C"/>
</dbReference>
<dbReference type="AlphaFoldDB" id="A0A9D9G3S9"/>
<dbReference type="Pfam" id="PF00984">
    <property type="entry name" value="UDPG_MGDP_dh"/>
    <property type="match status" value="1"/>
</dbReference>
<keyword evidence="3" id="KW-0520">NAD</keyword>
<dbReference type="SUPFAM" id="SSF51735">
    <property type="entry name" value="NAD(P)-binding Rossmann-fold domains"/>
    <property type="match status" value="1"/>
</dbReference>
<evidence type="ECO:0000256" key="2">
    <source>
        <dbReference type="ARBA" id="ARBA00023002"/>
    </source>
</evidence>
<dbReference type="PIRSF" id="PIRSF500136">
    <property type="entry name" value="UDP_ManNAc_DH"/>
    <property type="match status" value="1"/>
</dbReference>
<dbReference type="InterPro" id="IPR014026">
    <property type="entry name" value="UDP-Glc/GDP-Man_DH_dimer"/>
</dbReference>
<name>A0A9D9G3S9_PROMR</name>
<feature type="domain" description="UDP-glucose/GDP-mannose dehydrogenase C-terminal" evidence="5">
    <location>
        <begin position="321"/>
        <end position="421"/>
    </location>
</feature>
<comment type="similarity">
    <text evidence="1 4">Belongs to the UDP-glucose/GDP-mannose dehydrogenase family.</text>
</comment>
<evidence type="ECO:0000256" key="3">
    <source>
        <dbReference type="ARBA" id="ARBA00023027"/>
    </source>
</evidence>
<dbReference type="Pfam" id="PF03721">
    <property type="entry name" value="UDPG_MGDP_dh_N"/>
    <property type="match status" value="1"/>
</dbReference>
<dbReference type="InterPro" id="IPR017476">
    <property type="entry name" value="UDP-Glc/GDP-Man"/>
</dbReference>
<dbReference type="InterPro" id="IPR036220">
    <property type="entry name" value="UDP-Glc/GDP-Man_DH_C_sf"/>
</dbReference>
<dbReference type="Proteomes" id="UP000668060">
    <property type="component" value="Unassembled WGS sequence"/>
</dbReference>
<dbReference type="EMBL" id="JAEPLN010000001">
    <property type="protein sequence ID" value="MBO6971838.1"/>
    <property type="molecule type" value="Genomic_DNA"/>
</dbReference>
<sequence length="428" mass="48371">MKTKSYETQNLKIAIIGLGYVGLPLAVEFGKYFDTTGYDINKNRINELKIGIDITGEISGDELLKSRIKFSYDEADLKSNNIFIITVPTPVNNFKNPDFSFVEKACKLIAKYIVKGNIVIFESTVYPGATREICIPILEKFSQLKLNIDFGVGYSPERINPGDRSHTIKDIVKLTSGSDEKTLELVDYLYKSIIKAGTFQVTSIEVAEAAKVIENTQRDLNIALMNELSTIFNKLKISTKEILEAANTKWNFLNFEPGLVGGHCIGVDPYYLTYKANQIGMKPNLILAGRNINDKMPQLVVNNFLKLAVKRNLFKFSKKVLLMGITFKENCPDIRNSKSIEVLEMLITYGLDIDIYDPVANCSKISGYKILKELNSDLEHKYAGIFVTVKHEIFKSLRIKFLRKLCVPNSIIFDLKSIYSFKDVDLTL</sequence>
<dbReference type="SMART" id="SM00984">
    <property type="entry name" value="UDPG_MGDP_dh_C"/>
    <property type="match status" value="1"/>
</dbReference>
<evidence type="ECO:0000313" key="7">
    <source>
        <dbReference type="Proteomes" id="UP000668060"/>
    </source>
</evidence>
<dbReference type="PANTHER" id="PTHR43491">
    <property type="entry name" value="UDP-N-ACETYL-D-MANNOSAMINE DEHYDROGENASE"/>
    <property type="match status" value="1"/>
</dbReference>
<gene>
    <name evidence="6" type="ORF">JJ842_07930</name>
</gene>
<proteinExistence type="inferred from homology"/>
<protein>
    <submittedName>
        <fullName evidence="6">Nucleotide sugar dehydrogenase</fullName>
    </submittedName>
</protein>
<dbReference type="InterPro" id="IPR008927">
    <property type="entry name" value="6-PGluconate_DH-like_C_sf"/>
</dbReference>
<dbReference type="NCBIfam" id="TIGR03026">
    <property type="entry name" value="NDP-sugDHase"/>
    <property type="match status" value="1"/>
</dbReference>
<keyword evidence="2" id="KW-0560">Oxidoreductase</keyword>
<organism evidence="6 7">
    <name type="scientific">Prochlorococcus marinus CUG1433</name>
    <dbReference type="NCBI Taxonomy" id="2774506"/>
    <lineage>
        <taxon>Bacteria</taxon>
        <taxon>Bacillati</taxon>
        <taxon>Cyanobacteriota</taxon>
        <taxon>Cyanophyceae</taxon>
        <taxon>Synechococcales</taxon>
        <taxon>Prochlorococcaceae</taxon>
        <taxon>Prochlorococcus</taxon>
    </lineage>
</organism>
<evidence type="ECO:0000313" key="6">
    <source>
        <dbReference type="EMBL" id="MBO6971838.1"/>
    </source>
</evidence>
<dbReference type="PANTHER" id="PTHR43491:SF2">
    <property type="entry name" value="UDP-N-ACETYL-D-MANNOSAMINE DEHYDROGENASE"/>
    <property type="match status" value="1"/>
</dbReference>
<dbReference type="Gene3D" id="3.40.50.720">
    <property type="entry name" value="NAD(P)-binding Rossmann-like Domain"/>
    <property type="match status" value="2"/>
</dbReference>
<evidence type="ECO:0000259" key="5">
    <source>
        <dbReference type="SMART" id="SM00984"/>
    </source>
</evidence>
<dbReference type="GO" id="GO:0051287">
    <property type="term" value="F:NAD binding"/>
    <property type="evidence" value="ECO:0007669"/>
    <property type="project" value="InterPro"/>
</dbReference>
<dbReference type="PIRSF" id="PIRSF000124">
    <property type="entry name" value="UDPglc_GDPman_dh"/>
    <property type="match status" value="1"/>
</dbReference>
<dbReference type="SUPFAM" id="SSF48179">
    <property type="entry name" value="6-phosphogluconate dehydrogenase C-terminal domain-like"/>
    <property type="match status" value="1"/>
</dbReference>
<dbReference type="Pfam" id="PF03720">
    <property type="entry name" value="UDPG_MGDP_dh_C"/>
    <property type="match status" value="1"/>
</dbReference>